<organism evidence="5 6">
    <name type="scientific">Chlamydomonas schloesseri</name>
    <dbReference type="NCBI Taxonomy" id="2026947"/>
    <lineage>
        <taxon>Eukaryota</taxon>
        <taxon>Viridiplantae</taxon>
        <taxon>Chlorophyta</taxon>
        <taxon>core chlorophytes</taxon>
        <taxon>Chlorophyceae</taxon>
        <taxon>CS clade</taxon>
        <taxon>Chlamydomonadales</taxon>
        <taxon>Chlamydomonadaceae</taxon>
        <taxon>Chlamydomonas</taxon>
    </lineage>
</organism>
<dbReference type="InterPro" id="IPR051091">
    <property type="entry name" value="O-Glucosyltr/Glycosyltrsf_90"/>
</dbReference>
<evidence type="ECO:0000256" key="2">
    <source>
        <dbReference type="ARBA" id="ARBA00022679"/>
    </source>
</evidence>
<comment type="similarity">
    <text evidence="1">Belongs to the glycosyltransferase 90 family.</text>
</comment>
<reference evidence="5" key="1">
    <citation type="journal article" date="2020" name="bioRxiv">
        <title>Comparative genomics of Chlamydomonas.</title>
        <authorList>
            <person name="Craig R.J."/>
            <person name="Hasan A.R."/>
            <person name="Ness R.W."/>
            <person name="Keightley P.D."/>
        </authorList>
    </citation>
    <scope>NUCLEOTIDE SEQUENCE</scope>
    <source>
        <strain evidence="5">CCAP 11/173</strain>
    </source>
</reference>
<evidence type="ECO:0000256" key="3">
    <source>
        <dbReference type="SAM" id="SignalP"/>
    </source>
</evidence>
<evidence type="ECO:0000313" key="5">
    <source>
        <dbReference type="EMBL" id="KAG2437687.1"/>
    </source>
</evidence>
<dbReference type="OrthoDB" id="535029at2759"/>
<protein>
    <recommendedName>
        <fullName evidence="4">Glycosyl transferase CAP10 domain-containing protein</fullName>
    </recommendedName>
</protein>
<gene>
    <name evidence="5" type="ORF">HYH02_011066</name>
</gene>
<keyword evidence="6" id="KW-1185">Reference proteome</keyword>
<dbReference type="PANTHER" id="PTHR12203:SF35">
    <property type="entry name" value="PROTEIN O-GLUCOSYLTRANSFERASE 1"/>
    <property type="match status" value="1"/>
</dbReference>
<evidence type="ECO:0000256" key="1">
    <source>
        <dbReference type="ARBA" id="ARBA00010118"/>
    </source>
</evidence>
<dbReference type="PANTHER" id="PTHR12203">
    <property type="entry name" value="KDEL LYS-ASP-GLU-LEU CONTAINING - RELATED"/>
    <property type="match status" value="1"/>
</dbReference>
<dbReference type="SMART" id="SM00672">
    <property type="entry name" value="CAP10"/>
    <property type="match status" value="1"/>
</dbReference>
<dbReference type="InterPro" id="IPR006598">
    <property type="entry name" value="CAP10"/>
</dbReference>
<keyword evidence="2" id="KW-0808">Transferase</keyword>
<name>A0A835T632_9CHLO</name>
<feature type="signal peptide" evidence="3">
    <location>
        <begin position="1"/>
        <end position="19"/>
    </location>
</feature>
<dbReference type="Pfam" id="PF05686">
    <property type="entry name" value="Glyco_transf_90"/>
    <property type="match status" value="1"/>
</dbReference>
<dbReference type="AlphaFoldDB" id="A0A835T632"/>
<dbReference type="Proteomes" id="UP000613740">
    <property type="component" value="Unassembled WGS sequence"/>
</dbReference>
<evidence type="ECO:0000313" key="6">
    <source>
        <dbReference type="Proteomes" id="UP000613740"/>
    </source>
</evidence>
<proteinExistence type="inferred from homology"/>
<feature type="domain" description="Glycosyl transferase CAP10" evidence="4">
    <location>
        <begin position="131"/>
        <end position="393"/>
    </location>
</feature>
<dbReference type="GO" id="GO:0016740">
    <property type="term" value="F:transferase activity"/>
    <property type="evidence" value="ECO:0007669"/>
    <property type="project" value="UniProtKB-KW"/>
</dbReference>
<evidence type="ECO:0000259" key="4">
    <source>
        <dbReference type="SMART" id="SM00672"/>
    </source>
</evidence>
<dbReference type="EMBL" id="JAEHOD010000045">
    <property type="protein sequence ID" value="KAG2437687.1"/>
    <property type="molecule type" value="Genomic_DNA"/>
</dbReference>
<sequence>MPCALRRVVLLAVCFATLGTLHPAATAAARYTAKPPPRSCDKYEAVYKSIDRDLELYRRNGGITPQLMAKTLSLHTAANREKGLGVAFYNGRVYVIDNGRRMKLQPFGHHVTLWTAYLRVMLDLQDRFGAHLPNVEFVWHTIDRPVRLTNASAGAQDNYPVFRFGKSAAHPDILIPNFHFYMKAYQRKFLDKIDHFNADISWAQRRPLAVARFSAYGRYVHPRDPHCQRLGAGGADICKVTGRATAICPVRQHLHEWANAKHRDRLDVSKDRFLPMDHHSRYKYLLHVDGQGLSSKLEFLLTLGSLVLKEDSGYMAYYHHLLEPGVHFLPVWKNGAGPEDILEAVDWARAHDDEAHKIALAGQALVARYLSAEARACFWLRLFAAYSDTMTYDPVEYRNITFASEAAAGTGGKGGGKEGGEGAGGEVQVAVKAAGLRFLKPAARFIEEDVAATFPRMQTELEWEP</sequence>
<feature type="chain" id="PRO_5032418970" description="Glycosyl transferase CAP10 domain-containing protein" evidence="3">
    <location>
        <begin position="20"/>
        <end position="465"/>
    </location>
</feature>
<accession>A0A835T632</accession>
<comment type="caution">
    <text evidence="5">The sequence shown here is derived from an EMBL/GenBank/DDBJ whole genome shotgun (WGS) entry which is preliminary data.</text>
</comment>
<keyword evidence="3" id="KW-0732">Signal</keyword>